<dbReference type="PANTHER" id="PTHR12526:SF630">
    <property type="entry name" value="GLYCOSYLTRANSFERASE"/>
    <property type="match status" value="1"/>
</dbReference>
<dbReference type="InterPro" id="IPR028098">
    <property type="entry name" value="Glyco_trans_4-like_N"/>
</dbReference>
<feature type="domain" description="Glycosyl transferase family 1" evidence="3">
    <location>
        <begin position="265"/>
        <end position="421"/>
    </location>
</feature>
<evidence type="ECO:0000313" key="6">
    <source>
        <dbReference type="EMBL" id="CAL5999894.1"/>
    </source>
</evidence>
<dbReference type="GO" id="GO:0016757">
    <property type="term" value="F:glycosyltransferase activity"/>
    <property type="evidence" value="ECO:0007669"/>
    <property type="project" value="UniProtKB-KW"/>
</dbReference>
<protein>
    <submittedName>
        <fullName evidence="5">Glycosyl transferases group</fullName>
    </submittedName>
    <submittedName>
        <fullName evidence="6">Glycosyl_transferases group</fullName>
    </submittedName>
</protein>
<proteinExistence type="predicted"/>
<keyword evidence="2" id="KW-0812">Transmembrane</keyword>
<keyword evidence="7" id="KW-1185">Reference proteome</keyword>
<keyword evidence="2" id="KW-0472">Membrane</keyword>
<dbReference type="InterPro" id="IPR001296">
    <property type="entry name" value="Glyco_trans_1"/>
</dbReference>
<evidence type="ECO:0000313" key="5">
    <source>
        <dbReference type="EMBL" id="CAI9969873.1"/>
    </source>
</evidence>
<reference evidence="6 7" key="2">
    <citation type="submission" date="2024-07" db="EMBL/GenBank/DDBJ databases">
        <authorList>
            <person name="Akdeniz Z."/>
        </authorList>
    </citation>
    <scope>NUCLEOTIDE SEQUENCE [LARGE SCALE GENOMIC DNA]</scope>
</reference>
<dbReference type="EMBL" id="CAXDID020000040">
    <property type="protein sequence ID" value="CAL5999894.1"/>
    <property type="molecule type" value="Genomic_DNA"/>
</dbReference>
<feature type="transmembrane region" description="Helical" evidence="2">
    <location>
        <begin position="27"/>
        <end position="52"/>
    </location>
</feature>
<feature type="domain" description="Glycosyltransferase subfamily 4-like N-terminal" evidence="4">
    <location>
        <begin position="89"/>
        <end position="252"/>
    </location>
</feature>
<evidence type="ECO:0000256" key="2">
    <source>
        <dbReference type="SAM" id="Phobius"/>
    </source>
</evidence>
<organism evidence="5">
    <name type="scientific">Hexamita inflata</name>
    <dbReference type="NCBI Taxonomy" id="28002"/>
    <lineage>
        <taxon>Eukaryota</taxon>
        <taxon>Metamonada</taxon>
        <taxon>Diplomonadida</taxon>
        <taxon>Hexamitidae</taxon>
        <taxon>Hexamitinae</taxon>
        <taxon>Hexamita</taxon>
    </lineage>
</organism>
<evidence type="ECO:0000313" key="7">
    <source>
        <dbReference type="Proteomes" id="UP001642409"/>
    </source>
</evidence>
<keyword evidence="5" id="KW-0808">Transferase</keyword>
<gene>
    <name evidence="6" type="ORF">HINF_LOCUS16437</name>
    <name evidence="5" type="ORF">HINF_LOCUS57518</name>
</gene>
<dbReference type="PANTHER" id="PTHR12526">
    <property type="entry name" value="GLYCOSYLTRANSFERASE"/>
    <property type="match status" value="1"/>
</dbReference>
<dbReference type="Gene3D" id="3.40.50.2000">
    <property type="entry name" value="Glycogen Phosphorylase B"/>
    <property type="match status" value="2"/>
</dbReference>
<keyword evidence="1" id="KW-0328">Glycosyltransferase</keyword>
<comment type="caution">
    <text evidence="5">The sequence shown here is derived from an EMBL/GenBank/DDBJ whole genome shotgun (WGS) entry which is preliminary data.</text>
</comment>
<dbReference type="SUPFAM" id="SSF53756">
    <property type="entry name" value="UDP-Glycosyltransferase/glycogen phosphorylase"/>
    <property type="match status" value="1"/>
</dbReference>
<dbReference type="AlphaFoldDB" id="A0AA86RBM0"/>
<name>A0AA86RBM0_9EUKA</name>
<reference evidence="5" key="1">
    <citation type="submission" date="2023-06" db="EMBL/GenBank/DDBJ databases">
        <authorList>
            <person name="Kurt Z."/>
        </authorList>
    </citation>
    <scope>NUCLEOTIDE SEQUENCE</scope>
</reference>
<keyword evidence="2" id="KW-1133">Transmembrane helix</keyword>
<dbReference type="Pfam" id="PF00534">
    <property type="entry name" value="Glycos_transf_1"/>
    <property type="match status" value="1"/>
</dbReference>
<evidence type="ECO:0000259" key="3">
    <source>
        <dbReference type="Pfam" id="PF00534"/>
    </source>
</evidence>
<dbReference type="Pfam" id="PF13439">
    <property type="entry name" value="Glyco_transf_4"/>
    <property type="match status" value="1"/>
</dbReference>
<evidence type="ECO:0000256" key="1">
    <source>
        <dbReference type="ARBA" id="ARBA00022676"/>
    </source>
</evidence>
<accession>A0AA86RBM0</accession>
<dbReference type="EMBL" id="CATOUU010001064">
    <property type="protein sequence ID" value="CAI9969873.1"/>
    <property type="molecule type" value="Genomic_DNA"/>
</dbReference>
<dbReference type="Proteomes" id="UP001642409">
    <property type="component" value="Unassembled WGS sequence"/>
</dbReference>
<evidence type="ECO:0000259" key="4">
    <source>
        <dbReference type="Pfam" id="PF13439"/>
    </source>
</evidence>
<sequence>MCTKIKYFNKSLKFEYFRIFNCNQYSYCYRLFIIIQLIIIFNNITPHLYLIFIISLQLTQDVSDSQNHSNYIKQPKYSVAFITKLYRGGGLERVTQLLSTYLSQQNIGVFLITGEPTEHDFQVPDNVRRLVAFAENDGIREDTPSEENLRRMQAKNELLLQYHREHGIQLFVCQEHWAHGNYETINFLKDHGIKVIAIEHNFFLFPFYDDREYLFKISQRTYPRLDALVCLNRVDVQLWRKVGVQNAIYIPNLLTFDPDSITAANLSSNNIIMLGRFQKAQKQQHLAIQMMRRVIDQYPDAQLQIVGDSDPFYFQECQQYMLKYKIYYNVHFIPFQTYIKQYYENAALMVVTSSIEGFSMVLVEAKAFGIPTVAFNLKYAELWQDGITTVDRNDVDSLADNVVSLLKDRDLRLRRGKEAKQSLDRFDVEKTVQKWVALITAVIDGDEDGIQQMKESEEKVEEEFALNVLKEELGFIQREGYDFGFRV</sequence>